<reference evidence="10" key="1">
    <citation type="journal article" date="2019" name="Int. J. Syst. Evol. Microbiol.">
        <title>The Global Catalogue of Microorganisms (GCM) 10K type strain sequencing project: providing services to taxonomists for standard genome sequencing and annotation.</title>
        <authorList>
            <consortium name="The Broad Institute Genomics Platform"/>
            <consortium name="The Broad Institute Genome Sequencing Center for Infectious Disease"/>
            <person name="Wu L."/>
            <person name="Ma J."/>
        </authorList>
    </citation>
    <scope>NUCLEOTIDE SEQUENCE [LARGE SCALE GENOMIC DNA]</scope>
    <source>
        <strain evidence="10">CGMCC 4.7638</strain>
    </source>
</reference>
<feature type="transmembrane region" description="Helical" evidence="6">
    <location>
        <begin position="208"/>
        <end position="227"/>
    </location>
</feature>
<evidence type="ECO:0000256" key="4">
    <source>
        <dbReference type="ARBA" id="ARBA00023088"/>
    </source>
</evidence>
<dbReference type="NCBIfam" id="TIGR01167">
    <property type="entry name" value="LPXTG_anchor"/>
    <property type="match status" value="1"/>
</dbReference>
<dbReference type="PROSITE" id="PS50847">
    <property type="entry name" value="GRAM_POS_ANCHORING"/>
    <property type="match status" value="1"/>
</dbReference>
<accession>A0ABW5IGB3</accession>
<gene>
    <name evidence="9" type="ORF">ACFSUT_47015</name>
</gene>
<dbReference type="InterPro" id="IPR019931">
    <property type="entry name" value="LPXTG_anchor"/>
</dbReference>
<evidence type="ECO:0000256" key="1">
    <source>
        <dbReference type="ARBA" id="ARBA00022512"/>
    </source>
</evidence>
<dbReference type="EMBL" id="JBHUKQ010000035">
    <property type="protein sequence ID" value="MFD2487899.1"/>
    <property type="molecule type" value="Genomic_DNA"/>
</dbReference>
<keyword evidence="6" id="KW-0812">Transmembrane</keyword>
<dbReference type="Proteomes" id="UP001597542">
    <property type="component" value="Unassembled WGS sequence"/>
</dbReference>
<keyword evidence="3 7" id="KW-0732">Signal</keyword>
<keyword evidence="1" id="KW-0134">Cell wall</keyword>
<evidence type="ECO:0000259" key="8">
    <source>
        <dbReference type="PROSITE" id="PS50847"/>
    </source>
</evidence>
<evidence type="ECO:0000313" key="9">
    <source>
        <dbReference type="EMBL" id="MFD2487899.1"/>
    </source>
</evidence>
<evidence type="ECO:0000256" key="2">
    <source>
        <dbReference type="ARBA" id="ARBA00022525"/>
    </source>
</evidence>
<proteinExistence type="predicted"/>
<feature type="compositionally biased region" description="Low complexity" evidence="5">
    <location>
        <begin position="151"/>
        <end position="189"/>
    </location>
</feature>
<feature type="region of interest" description="Disordered" evidence="5">
    <location>
        <begin position="142"/>
        <end position="190"/>
    </location>
</feature>
<evidence type="ECO:0000313" key="10">
    <source>
        <dbReference type="Proteomes" id="UP001597542"/>
    </source>
</evidence>
<keyword evidence="4" id="KW-0572">Peptidoglycan-anchor</keyword>
<keyword evidence="10" id="KW-1185">Reference proteome</keyword>
<feature type="chain" id="PRO_5045458595" evidence="7">
    <location>
        <begin position="31"/>
        <end position="235"/>
    </location>
</feature>
<organism evidence="9 10">
    <name type="scientific">Amycolatopsis albidoflavus</name>
    <dbReference type="NCBI Taxonomy" id="102226"/>
    <lineage>
        <taxon>Bacteria</taxon>
        <taxon>Bacillati</taxon>
        <taxon>Actinomycetota</taxon>
        <taxon>Actinomycetes</taxon>
        <taxon>Pseudonocardiales</taxon>
        <taxon>Pseudonocardiaceae</taxon>
        <taxon>Amycolatopsis</taxon>
    </lineage>
</organism>
<evidence type="ECO:0000256" key="3">
    <source>
        <dbReference type="ARBA" id="ARBA00022729"/>
    </source>
</evidence>
<evidence type="ECO:0000256" key="7">
    <source>
        <dbReference type="SAM" id="SignalP"/>
    </source>
</evidence>
<keyword evidence="2" id="KW-0964">Secreted</keyword>
<keyword evidence="6" id="KW-1133">Transmembrane helix</keyword>
<comment type="caution">
    <text evidence="9">The sequence shown here is derived from an EMBL/GenBank/DDBJ whole genome shotgun (WGS) entry which is preliminary data.</text>
</comment>
<keyword evidence="6" id="KW-0472">Membrane</keyword>
<protein>
    <submittedName>
        <fullName evidence="9">LPXTG cell wall anchor domain-containing protein</fullName>
    </submittedName>
</protein>
<feature type="signal peptide" evidence="7">
    <location>
        <begin position="1"/>
        <end position="30"/>
    </location>
</feature>
<evidence type="ECO:0000256" key="5">
    <source>
        <dbReference type="SAM" id="MobiDB-lite"/>
    </source>
</evidence>
<name>A0ABW5IGB3_9PSEU</name>
<evidence type="ECO:0000256" key="6">
    <source>
        <dbReference type="SAM" id="Phobius"/>
    </source>
</evidence>
<dbReference type="RefSeq" id="WP_344286247.1">
    <property type="nucleotide sequence ID" value="NZ_BAAAHV010000025.1"/>
</dbReference>
<dbReference type="PROSITE" id="PS51257">
    <property type="entry name" value="PROKAR_LIPOPROTEIN"/>
    <property type="match status" value="1"/>
</dbReference>
<sequence>MPIPTKLRAGFAVAAVAGLALLGSATAASACTTGDDRGHPVPGTKITDCSKVEGVSGSKLDQGDVKFTGGVGEKTLTITETAEGVTVEAIVVVGGDDGHSVYVPGKKKLPKVAPWKDLVAPYNYDRSQPKIDQWFVCGTKTAPTKPPVSETPTSPAKPTSSAPTAAPTSAPSSVSAAPTTTSAPAAVPAGNQNGTGGGLANTGFDNAWLFWVGGVLIVGGGALLVLLKLRRRGTN</sequence>
<feature type="domain" description="Gram-positive cocci surface proteins LPxTG" evidence="8">
    <location>
        <begin position="199"/>
        <end position="235"/>
    </location>
</feature>